<dbReference type="SMART" id="SM00225">
    <property type="entry name" value="BTB"/>
    <property type="match status" value="1"/>
</dbReference>
<organism evidence="3 4">
    <name type="scientific">Pristionchus mayeri</name>
    <dbReference type="NCBI Taxonomy" id="1317129"/>
    <lineage>
        <taxon>Eukaryota</taxon>
        <taxon>Metazoa</taxon>
        <taxon>Ecdysozoa</taxon>
        <taxon>Nematoda</taxon>
        <taxon>Chromadorea</taxon>
        <taxon>Rhabditida</taxon>
        <taxon>Rhabditina</taxon>
        <taxon>Diplogasteromorpha</taxon>
        <taxon>Diplogasteroidea</taxon>
        <taxon>Neodiplogasteridae</taxon>
        <taxon>Pristionchus</taxon>
    </lineage>
</organism>
<dbReference type="PANTHER" id="PTHR22744">
    <property type="entry name" value="HELIX LOOP HELIX PROTEIN 21-RELATED"/>
    <property type="match status" value="1"/>
</dbReference>
<keyword evidence="1" id="KW-0732">Signal</keyword>
<dbReference type="PANTHER" id="PTHR22744:SF14">
    <property type="entry name" value="BTB DOMAIN-CONTAINING PROTEIN-RELATED"/>
    <property type="match status" value="1"/>
</dbReference>
<keyword evidence="4" id="KW-1185">Reference proteome</keyword>
<dbReference type="SUPFAM" id="SSF54695">
    <property type="entry name" value="POZ domain"/>
    <property type="match status" value="1"/>
</dbReference>
<dbReference type="PROSITE" id="PS50097">
    <property type="entry name" value="BTB"/>
    <property type="match status" value="1"/>
</dbReference>
<sequence>MRYLILALVCAASIASISLEEEFDPNEHPWDLESDSETATVRQVAAEVYKYAAPNGMSNVTLVFGDKKLVVSRGFLAVQSSIFADMVTEGSGQEDVMMDDDVQYDEFVSFLDMVFPGELHGQVSDENVRNLVHLGQKFAMKHIENNAEKFLIKSDGFKISEKLLLADQYWLRDLQAYCLHSYSCLVELGKLKDSTEYSFFSLLVKAAILDRMMELTSKRSWWC</sequence>
<gene>
    <name evidence="3" type="ORF">PMAYCL1PPCAC_25367</name>
</gene>
<dbReference type="Proteomes" id="UP001328107">
    <property type="component" value="Unassembled WGS sequence"/>
</dbReference>
<dbReference type="AlphaFoldDB" id="A0AAN5D321"/>
<evidence type="ECO:0000259" key="2">
    <source>
        <dbReference type="PROSITE" id="PS50097"/>
    </source>
</evidence>
<proteinExistence type="predicted"/>
<dbReference type="InterPro" id="IPR011333">
    <property type="entry name" value="SKP1/BTB/POZ_sf"/>
</dbReference>
<protein>
    <recommendedName>
        <fullName evidence="2">BTB domain-containing protein</fullName>
    </recommendedName>
</protein>
<feature type="signal peptide" evidence="1">
    <location>
        <begin position="1"/>
        <end position="20"/>
    </location>
</feature>
<comment type="caution">
    <text evidence="3">The sequence shown here is derived from an EMBL/GenBank/DDBJ whole genome shotgun (WGS) entry which is preliminary data.</text>
</comment>
<feature type="chain" id="PRO_5042917609" description="BTB domain-containing protein" evidence="1">
    <location>
        <begin position="21"/>
        <end position="223"/>
    </location>
</feature>
<accession>A0AAN5D321</accession>
<evidence type="ECO:0000313" key="4">
    <source>
        <dbReference type="Proteomes" id="UP001328107"/>
    </source>
</evidence>
<evidence type="ECO:0000256" key="1">
    <source>
        <dbReference type="SAM" id="SignalP"/>
    </source>
</evidence>
<dbReference type="EMBL" id="BTRK01000005">
    <property type="protein sequence ID" value="GMR55172.1"/>
    <property type="molecule type" value="Genomic_DNA"/>
</dbReference>
<reference evidence="4" key="1">
    <citation type="submission" date="2022-10" db="EMBL/GenBank/DDBJ databases">
        <title>Genome assembly of Pristionchus species.</title>
        <authorList>
            <person name="Yoshida K."/>
            <person name="Sommer R.J."/>
        </authorList>
    </citation>
    <scope>NUCLEOTIDE SEQUENCE [LARGE SCALE GENOMIC DNA]</scope>
    <source>
        <strain evidence="4">RS5460</strain>
    </source>
</reference>
<dbReference type="Gene3D" id="3.30.710.10">
    <property type="entry name" value="Potassium Channel Kv1.1, Chain A"/>
    <property type="match status" value="1"/>
</dbReference>
<evidence type="ECO:0000313" key="3">
    <source>
        <dbReference type="EMBL" id="GMR55172.1"/>
    </source>
</evidence>
<dbReference type="Pfam" id="PF00651">
    <property type="entry name" value="BTB"/>
    <property type="match status" value="1"/>
</dbReference>
<feature type="domain" description="BTB" evidence="2">
    <location>
        <begin position="58"/>
        <end position="119"/>
    </location>
</feature>
<dbReference type="InterPro" id="IPR000210">
    <property type="entry name" value="BTB/POZ_dom"/>
</dbReference>
<name>A0AAN5D321_9BILA</name>